<sequence length="168" mass="18279">MPRLRLLRPDHAPALLAFERENRAYFAASVPDRGDDYFAHFADRHEALLAEQSAGLCFFHLLMDGDEVLGRFNLVDVADGSADLGYRVAERAAGRGLATAAVREACALAAGEYGLTGLRAATTLDNTASRAVLTRTGFTRCGEIELSGRPGLRFERRLDAEGEGRRLP</sequence>
<evidence type="ECO:0000259" key="4">
    <source>
        <dbReference type="PROSITE" id="PS51186"/>
    </source>
</evidence>
<dbReference type="InterPro" id="IPR051531">
    <property type="entry name" value="N-acetyltransferase"/>
</dbReference>
<name>A0ABP3QXH3_9ACTN</name>
<gene>
    <name evidence="5" type="ORF">GCM10010394_27490</name>
</gene>
<dbReference type="InterPro" id="IPR016181">
    <property type="entry name" value="Acyl_CoA_acyltransferase"/>
</dbReference>
<reference evidence="6" key="1">
    <citation type="journal article" date="2019" name="Int. J. Syst. Evol. Microbiol.">
        <title>The Global Catalogue of Microorganisms (GCM) 10K type strain sequencing project: providing services to taxonomists for standard genome sequencing and annotation.</title>
        <authorList>
            <consortium name="The Broad Institute Genomics Platform"/>
            <consortium name="The Broad Institute Genome Sequencing Center for Infectious Disease"/>
            <person name="Wu L."/>
            <person name="Ma J."/>
        </authorList>
    </citation>
    <scope>NUCLEOTIDE SEQUENCE [LARGE SCALE GENOMIC DNA]</scope>
    <source>
        <strain evidence="6">JCM 5067</strain>
    </source>
</reference>
<dbReference type="PANTHER" id="PTHR43792:SF8">
    <property type="entry name" value="[RIBOSOMAL PROTEIN US5]-ALANINE N-ACETYLTRANSFERASE"/>
    <property type="match status" value="1"/>
</dbReference>
<evidence type="ECO:0000256" key="1">
    <source>
        <dbReference type="ARBA" id="ARBA00022679"/>
    </source>
</evidence>
<keyword evidence="6" id="KW-1185">Reference proteome</keyword>
<evidence type="ECO:0000256" key="2">
    <source>
        <dbReference type="ARBA" id="ARBA00023315"/>
    </source>
</evidence>
<evidence type="ECO:0000256" key="3">
    <source>
        <dbReference type="ARBA" id="ARBA00038502"/>
    </source>
</evidence>
<dbReference type="PANTHER" id="PTHR43792">
    <property type="entry name" value="GNAT FAMILY, PUTATIVE (AFU_ORTHOLOGUE AFUA_3G00765)-RELATED-RELATED"/>
    <property type="match status" value="1"/>
</dbReference>
<dbReference type="RefSeq" id="WP_344073794.1">
    <property type="nucleotide sequence ID" value="NZ_BAAACA010000014.1"/>
</dbReference>
<protein>
    <recommendedName>
        <fullName evidence="4">N-acetyltransferase domain-containing protein</fullName>
    </recommendedName>
</protein>
<comment type="caution">
    <text evidence="5">The sequence shown here is derived from an EMBL/GenBank/DDBJ whole genome shotgun (WGS) entry which is preliminary data.</text>
</comment>
<organism evidence="5 6">
    <name type="scientific">Streptomyces crystallinus</name>
    <dbReference type="NCBI Taxonomy" id="68191"/>
    <lineage>
        <taxon>Bacteria</taxon>
        <taxon>Bacillati</taxon>
        <taxon>Actinomycetota</taxon>
        <taxon>Actinomycetes</taxon>
        <taxon>Kitasatosporales</taxon>
        <taxon>Streptomycetaceae</taxon>
        <taxon>Streptomyces</taxon>
    </lineage>
</organism>
<dbReference type="PROSITE" id="PS51186">
    <property type="entry name" value="GNAT"/>
    <property type="match status" value="1"/>
</dbReference>
<evidence type="ECO:0000313" key="6">
    <source>
        <dbReference type="Proteomes" id="UP001500668"/>
    </source>
</evidence>
<evidence type="ECO:0000313" key="5">
    <source>
        <dbReference type="EMBL" id="GAA0596436.1"/>
    </source>
</evidence>
<keyword evidence="2" id="KW-0012">Acyltransferase</keyword>
<accession>A0ABP3QXH3</accession>
<proteinExistence type="inferred from homology"/>
<dbReference type="SUPFAM" id="SSF55729">
    <property type="entry name" value="Acyl-CoA N-acyltransferases (Nat)"/>
    <property type="match status" value="1"/>
</dbReference>
<dbReference type="EMBL" id="BAAACA010000014">
    <property type="protein sequence ID" value="GAA0596436.1"/>
    <property type="molecule type" value="Genomic_DNA"/>
</dbReference>
<comment type="similarity">
    <text evidence="3">Belongs to the acetyltransferase family. RimJ subfamily.</text>
</comment>
<keyword evidence="1" id="KW-0808">Transferase</keyword>
<feature type="domain" description="N-acetyltransferase" evidence="4">
    <location>
        <begin position="2"/>
        <end position="159"/>
    </location>
</feature>
<dbReference type="InterPro" id="IPR000182">
    <property type="entry name" value="GNAT_dom"/>
</dbReference>
<dbReference type="Pfam" id="PF13302">
    <property type="entry name" value="Acetyltransf_3"/>
    <property type="match status" value="1"/>
</dbReference>
<dbReference type="Proteomes" id="UP001500668">
    <property type="component" value="Unassembled WGS sequence"/>
</dbReference>
<dbReference type="Gene3D" id="3.40.630.30">
    <property type="match status" value="1"/>
</dbReference>